<dbReference type="PANTHER" id="PTHR43333">
    <property type="entry name" value="2-HACID_DH_C DOMAIN-CONTAINING PROTEIN"/>
    <property type="match status" value="1"/>
</dbReference>
<evidence type="ECO:0000313" key="8">
    <source>
        <dbReference type="Proteomes" id="UP000178606"/>
    </source>
</evidence>
<dbReference type="Pfam" id="PF02826">
    <property type="entry name" value="2-Hacid_dh_C"/>
    <property type="match status" value="1"/>
</dbReference>
<organism evidence="7 8">
    <name type="scientific">Handelsmanbacteria sp. (strain RIFCSPLOWO2_12_FULL_64_10)</name>
    <dbReference type="NCBI Taxonomy" id="1817868"/>
    <lineage>
        <taxon>Bacteria</taxon>
        <taxon>Candidatus Handelsmaniibacteriota</taxon>
    </lineage>
</organism>
<evidence type="ECO:0000259" key="6">
    <source>
        <dbReference type="Pfam" id="PF02826"/>
    </source>
</evidence>
<dbReference type="SUPFAM" id="SSF52283">
    <property type="entry name" value="Formate/glycerate dehydrogenase catalytic domain-like"/>
    <property type="match status" value="1"/>
</dbReference>
<keyword evidence="2 4" id="KW-0560">Oxidoreductase</keyword>
<dbReference type="SUPFAM" id="SSF51735">
    <property type="entry name" value="NAD(P)-binding Rossmann-fold domains"/>
    <property type="match status" value="1"/>
</dbReference>
<dbReference type="CDD" id="cd05300">
    <property type="entry name" value="2-Hacid_dh_1"/>
    <property type="match status" value="1"/>
</dbReference>
<evidence type="ECO:0000259" key="5">
    <source>
        <dbReference type="Pfam" id="PF00389"/>
    </source>
</evidence>
<evidence type="ECO:0000256" key="4">
    <source>
        <dbReference type="RuleBase" id="RU003719"/>
    </source>
</evidence>
<sequence length="316" mass="34769">MKLVIFPDIHDQWALKLGEASPKVEVKRAGSEEEAEDLIADADALYGRVTPRLLRAARQLKWVQAPSIGLENYVFPELVEHPCVLTNVRGIFSDHIANHVFAFILCFARDMHRHLRNQEQAHWGRGGDEHPVIHLADQTLGIVGLGGIGAEVARRAAAFGMKAVAMDPNPKGRVENVQKVYGMEDFRAFLGQSDFVVICAPQTPTTVGLFDGAAFAAMKRSAILINIGRGKIVKLDALTSALREGLIAGAGLDVFEVEPLPKEHPLWRMDNVIITPHMAGAGPYVVDRRIGVVVENIQRFAAKKPLLNVVDKKNWC</sequence>
<feature type="domain" description="D-isomer specific 2-hydroxyacid dehydrogenase catalytic" evidence="5">
    <location>
        <begin position="18"/>
        <end position="310"/>
    </location>
</feature>
<name>A0A1F6CB17_HANXR</name>
<dbReference type="Pfam" id="PF00389">
    <property type="entry name" value="2-Hacid_dh"/>
    <property type="match status" value="1"/>
</dbReference>
<dbReference type="InterPro" id="IPR006140">
    <property type="entry name" value="D-isomer_DH_NAD-bd"/>
</dbReference>
<keyword evidence="3" id="KW-0520">NAD</keyword>
<dbReference type="EMBL" id="MFKF01000319">
    <property type="protein sequence ID" value="OGG46395.1"/>
    <property type="molecule type" value="Genomic_DNA"/>
</dbReference>
<proteinExistence type="inferred from homology"/>
<feature type="domain" description="D-isomer specific 2-hydroxyacid dehydrogenase NAD-binding" evidence="6">
    <location>
        <begin position="101"/>
        <end position="279"/>
    </location>
</feature>
<reference evidence="7 8" key="1">
    <citation type="journal article" date="2016" name="Nat. Commun.">
        <title>Thousands of microbial genomes shed light on interconnected biogeochemical processes in an aquifer system.</title>
        <authorList>
            <person name="Anantharaman K."/>
            <person name="Brown C.T."/>
            <person name="Hug L.A."/>
            <person name="Sharon I."/>
            <person name="Castelle C.J."/>
            <person name="Probst A.J."/>
            <person name="Thomas B.C."/>
            <person name="Singh A."/>
            <person name="Wilkins M.J."/>
            <person name="Karaoz U."/>
            <person name="Brodie E.L."/>
            <person name="Williams K.H."/>
            <person name="Hubbard S.S."/>
            <person name="Banfield J.F."/>
        </authorList>
    </citation>
    <scope>NUCLEOTIDE SEQUENCE [LARGE SCALE GENOMIC DNA]</scope>
    <source>
        <strain evidence="8">RIFCSPLOWO2_12_FULL_64_10</strain>
    </source>
</reference>
<dbReference type="Proteomes" id="UP000178606">
    <property type="component" value="Unassembled WGS sequence"/>
</dbReference>
<evidence type="ECO:0008006" key="9">
    <source>
        <dbReference type="Google" id="ProtNLM"/>
    </source>
</evidence>
<dbReference type="PANTHER" id="PTHR43333:SF1">
    <property type="entry name" value="D-ISOMER SPECIFIC 2-HYDROXYACID DEHYDROGENASE NAD-BINDING DOMAIN-CONTAINING PROTEIN"/>
    <property type="match status" value="1"/>
</dbReference>
<dbReference type="FunFam" id="3.40.50.720:FF:000203">
    <property type="entry name" value="D-3-phosphoglycerate dehydrogenase (SerA)"/>
    <property type="match status" value="1"/>
</dbReference>
<comment type="similarity">
    <text evidence="1 4">Belongs to the D-isomer specific 2-hydroxyacid dehydrogenase family.</text>
</comment>
<evidence type="ECO:0000256" key="1">
    <source>
        <dbReference type="ARBA" id="ARBA00005854"/>
    </source>
</evidence>
<protein>
    <recommendedName>
        <fullName evidence="9">D-2-hydroxyacid dehydrogenase</fullName>
    </recommendedName>
</protein>
<evidence type="ECO:0000256" key="3">
    <source>
        <dbReference type="ARBA" id="ARBA00023027"/>
    </source>
</evidence>
<dbReference type="AlphaFoldDB" id="A0A1F6CB17"/>
<dbReference type="GO" id="GO:0016616">
    <property type="term" value="F:oxidoreductase activity, acting on the CH-OH group of donors, NAD or NADP as acceptor"/>
    <property type="evidence" value="ECO:0007669"/>
    <property type="project" value="InterPro"/>
</dbReference>
<gene>
    <name evidence="7" type="ORF">A3F84_19535</name>
</gene>
<evidence type="ECO:0000256" key="2">
    <source>
        <dbReference type="ARBA" id="ARBA00023002"/>
    </source>
</evidence>
<dbReference type="GO" id="GO:0051287">
    <property type="term" value="F:NAD binding"/>
    <property type="evidence" value="ECO:0007669"/>
    <property type="project" value="InterPro"/>
</dbReference>
<accession>A0A1F6CB17</accession>
<dbReference type="InterPro" id="IPR036291">
    <property type="entry name" value="NAD(P)-bd_dom_sf"/>
</dbReference>
<comment type="caution">
    <text evidence="7">The sequence shown here is derived from an EMBL/GenBank/DDBJ whole genome shotgun (WGS) entry which is preliminary data.</text>
</comment>
<evidence type="ECO:0000313" key="7">
    <source>
        <dbReference type="EMBL" id="OGG46395.1"/>
    </source>
</evidence>
<dbReference type="Gene3D" id="3.40.50.720">
    <property type="entry name" value="NAD(P)-binding Rossmann-like Domain"/>
    <property type="match status" value="2"/>
</dbReference>
<dbReference type="InterPro" id="IPR006139">
    <property type="entry name" value="D-isomer_2_OHA_DH_cat_dom"/>
</dbReference>